<organism evidence="1 2">
    <name type="scientific">Nocardia brasiliensis (strain ATCC 700358 / HUJEG-1)</name>
    <dbReference type="NCBI Taxonomy" id="1133849"/>
    <lineage>
        <taxon>Bacteria</taxon>
        <taxon>Bacillati</taxon>
        <taxon>Actinomycetota</taxon>
        <taxon>Actinomycetes</taxon>
        <taxon>Mycobacteriales</taxon>
        <taxon>Nocardiaceae</taxon>
        <taxon>Nocardia</taxon>
    </lineage>
</organism>
<dbReference type="KEGG" id="nbr:O3I_004465"/>
<dbReference type="RefSeq" id="WP_014981714.1">
    <property type="nucleotide sequence ID" value="NC_018681.1"/>
</dbReference>
<reference evidence="1 2" key="1">
    <citation type="journal article" date="2012" name="J. Bacteriol.">
        <title>Complete genome sequence of Nocardia brasiliensis HUJEG-1.</title>
        <authorList>
            <person name="Vera-Cabrera L."/>
            <person name="Ortiz-Lopez R."/>
            <person name="Elizondo-Gonzalez R."/>
            <person name="Perez-Maya A.A."/>
            <person name="Ocampo-Candiani J."/>
        </authorList>
    </citation>
    <scope>NUCLEOTIDE SEQUENCE [LARGE SCALE GENOMIC DNA]</scope>
    <source>
        <strain evidence="2">ATCC 700358</strain>
    </source>
</reference>
<dbReference type="STRING" id="1133849.O3I_004465"/>
<proteinExistence type="predicted"/>
<keyword evidence="2" id="KW-1185">Reference proteome</keyword>
<protein>
    <submittedName>
        <fullName evidence="1">Uncharacterized protein</fullName>
    </submittedName>
</protein>
<name>K0ET83_NOCB7</name>
<evidence type="ECO:0000313" key="1">
    <source>
        <dbReference type="EMBL" id="AFT98855.1"/>
    </source>
</evidence>
<accession>K0ET83</accession>
<dbReference type="EMBL" id="CP003876">
    <property type="protein sequence ID" value="AFT98855.1"/>
    <property type="molecule type" value="Genomic_DNA"/>
</dbReference>
<dbReference type="Proteomes" id="UP000006304">
    <property type="component" value="Chromosome"/>
</dbReference>
<dbReference type="eggNOG" id="ENOG50330V0">
    <property type="taxonomic scope" value="Bacteria"/>
</dbReference>
<dbReference type="AlphaFoldDB" id="K0ET83"/>
<dbReference type="HOGENOM" id="CLU_159282_0_0_11"/>
<gene>
    <name evidence="1" type="ORF">O3I_004465</name>
</gene>
<sequence length="126" mass="14072">MRDYTDFPSLSGIYLEDSYVIDILESRSEVQFVLEAVLTPVHPCYRAPASGEKHAYLCGDLVFCDVQGVEWLDRSFQRYVDATGAKDLGNIDSLASRDGVYSVIGDWGSVRIRSNVDPEFIARVDA</sequence>
<evidence type="ECO:0000313" key="2">
    <source>
        <dbReference type="Proteomes" id="UP000006304"/>
    </source>
</evidence>